<keyword evidence="11 13" id="KW-0472">Membrane</keyword>
<feature type="transmembrane region" description="Helical" evidence="13">
    <location>
        <begin position="170"/>
        <end position="188"/>
    </location>
</feature>
<comment type="similarity">
    <text evidence="3">Belongs to the multi antimicrobial extrusion (MATE) (TC 2.A.66.1) family.</text>
</comment>
<dbReference type="GO" id="GO:0005886">
    <property type="term" value="C:plasma membrane"/>
    <property type="evidence" value="ECO:0007669"/>
    <property type="project" value="UniProtKB-SubCell"/>
</dbReference>
<dbReference type="RefSeq" id="WP_019034775.1">
    <property type="nucleotide sequence ID" value="NZ_JASOZY010000003.1"/>
</dbReference>
<keyword evidence="7" id="KW-1003">Cell membrane</keyword>
<organism evidence="14 15">
    <name type="scientific">Peptoniphilus lacrimalis</name>
    <dbReference type="NCBI Taxonomy" id="33031"/>
    <lineage>
        <taxon>Bacteria</taxon>
        <taxon>Bacillati</taxon>
        <taxon>Bacillota</taxon>
        <taxon>Tissierellia</taxon>
        <taxon>Tissierellales</taxon>
        <taxon>Peptoniphilaceae</taxon>
        <taxon>Peptoniphilus</taxon>
    </lineage>
</organism>
<reference evidence="14 15" key="1">
    <citation type="submission" date="2018-06" db="EMBL/GenBank/DDBJ databases">
        <authorList>
            <consortium name="Pathogen Informatics"/>
            <person name="Doyle S."/>
        </authorList>
    </citation>
    <scope>NUCLEOTIDE SEQUENCE [LARGE SCALE GENOMIC DNA]</scope>
    <source>
        <strain evidence="14 15">NCTC13149</strain>
    </source>
</reference>
<keyword evidence="5" id="KW-0813">Transport</keyword>
<feature type="transmembrane region" description="Helical" evidence="13">
    <location>
        <begin position="21"/>
        <end position="42"/>
    </location>
</feature>
<comment type="function">
    <text evidence="1">Multidrug efflux pump.</text>
</comment>
<dbReference type="GO" id="GO:0015297">
    <property type="term" value="F:antiporter activity"/>
    <property type="evidence" value="ECO:0007669"/>
    <property type="project" value="UniProtKB-KW"/>
</dbReference>
<evidence type="ECO:0000313" key="15">
    <source>
        <dbReference type="Proteomes" id="UP000255517"/>
    </source>
</evidence>
<sequence>MKKSLDLLEGNIFRSLLKLSLPLMGTAFVQMCYSLVDLMWLGRLSTGAVAAVGTCSFFVWIAQAITLIAHTGLSVGLSQAYGRNDHEEAQKVMISGFWVNLFFCFLLTFFYLTFRNKIIGYYNLEKEVENLTLIYFTIVSAGLIFTFLNPSFSAVFLARGNSITPFSISIIALLFNLLFDPILIFGFGPFPHMGIAGAAMATVLAQAIASSLYIFSGIKAKEIFTKVNYFKKIDIKYFTDHLRLGFPPSIQSTVQALCGVILTKYIATYGAVSIAVYSIGSQIESISWMTSDGFSAAFAAFFGQNYGAGNFDRIKEGRKASLLIINFVGIFSALLMFIFPYQLYQLFIPGDVDVILAGVVYLRIMALSEYFMPVEIGTTGMMNGLGLTNYPAVNAVVLNLARIPFALIFMPFLGVSGIWLSMSLSSILKGAFITIIFIYLRNVTKGFTINMEKYVSRK</sequence>
<dbReference type="NCBIfam" id="TIGR00797">
    <property type="entry name" value="matE"/>
    <property type="match status" value="1"/>
</dbReference>
<name>A0A379C5C1_9FIRM</name>
<dbReference type="GO" id="GO:0042910">
    <property type="term" value="F:xenobiotic transmembrane transporter activity"/>
    <property type="evidence" value="ECO:0007669"/>
    <property type="project" value="InterPro"/>
</dbReference>
<evidence type="ECO:0000256" key="5">
    <source>
        <dbReference type="ARBA" id="ARBA00022448"/>
    </source>
</evidence>
<dbReference type="InterPro" id="IPR002528">
    <property type="entry name" value="MATE_fam"/>
</dbReference>
<dbReference type="CDD" id="cd13140">
    <property type="entry name" value="MATE_like_1"/>
    <property type="match status" value="1"/>
</dbReference>
<feature type="transmembrane region" description="Helical" evidence="13">
    <location>
        <begin position="322"/>
        <end position="342"/>
    </location>
</feature>
<evidence type="ECO:0000256" key="11">
    <source>
        <dbReference type="ARBA" id="ARBA00023136"/>
    </source>
</evidence>
<evidence type="ECO:0000313" key="14">
    <source>
        <dbReference type="EMBL" id="SUB57423.1"/>
    </source>
</evidence>
<evidence type="ECO:0000256" key="4">
    <source>
        <dbReference type="ARBA" id="ARBA00020268"/>
    </source>
</evidence>
<evidence type="ECO:0000256" key="8">
    <source>
        <dbReference type="ARBA" id="ARBA00022692"/>
    </source>
</evidence>
<dbReference type="STRING" id="1122949.GCA_000378725_01003"/>
<evidence type="ECO:0000256" key="7">
    <source>
        <dbReference type="ARBA" id="ARBA00022475"/>
    </source>
</evidence>
<keyword evidence="6" id="KW-0050">Antiport</keyword>
<dbReference type="Proteomes" id="UP000255517">
    <property type="component" value="Unassembled WGS sequence"/>
</dbReference>
<feature type="transmembrane region" description="Helical" evidence="13">
    <location>
        <begin position="48"/>
        <end position="71"/>
    </location>
</feature>
<evidence type="ECO:0000256" key="10">
    <source>
        <dbReference type="ARBA" id="ARBA00023065"/>
    </source>
</evidence>
<accession>A0A379C5C1</accession>
<feature type="transmembrane region" description="Helical" evidence="13">
    <location>
        <begin position="392"/>
        <end position="412"/>
    </location>
</feature>
<evidence type="ECO:0000256" key="9">
    <source>
        <dbReference type="ARBA" id="ARBA00022989"/>
    </source>
</evidence>
<keyword evidence="10" id="KW-0406">Ion transport</keyword>
<evidence type="ECO:0000256" key="6">
    <source>
        <dbReference type="ARBA" id="ARBA00022449"/>
    </source>
</evidence>
<feature type="transmembrane region" description="Helical" evidence="13">
    <location>
        <begin position="354"/>
        <end position="372"/>
    </location>
</feature>
<feature type="transmembrane region" description="Helical" evidence="13">
    <location>
        <begin position="194"/>
        <end position="215"/>
    </location>
</feature>
<dbReference type="EMBL" id="UGSZ01000001">
    <property type="protein sequence ID" value="SUB57423.1"/>
    <property type="molecule type" value="Genomic_DNA"/>
</dbReference>
<dbReference type="AlphaFoldDB" id="A0A379C5C1"/>
<protein>
    <recommendedName>
        <fullName evidence="4">Probable multidrug resistance protein NorM</fullName>
    </recommendedName>
    <alternativeName>
        <fullName evidence="12">Multidrug-efflux transporter</fullName>
    </alternativeName>
</protein>
<evidence type="ECO:0000256" key="13">
    <source>
        <dbReference type="SAM" id="Phobius"/>
    </source>
</evidence>
<dbReference type="InterPro" id="IPR050222">
    <property type="entry name" value="MATE_MdtK"/>
</dbReference>
<evidence type="ECO:0000256" key="2">
    <source>
        <dbReference type="ARBA" id="ARBA00004651"/>
    </source>
</evidence>
<keyword evidence="8 13" id="KW-0812">Transmembrane</keyword>
<dbReference type="Pfam" id="PF01554">
    <property type="entry name" value="MatE"/>
    <property type="match status" value="2"/>
</dbReference>
<evidence type="ECO:0000256" key="1">
    <source>
        <dbReference type="ARBA" id="ARBA00003408"/>
    </source>
</evidence>
<proteinExistence type="inferred from homology"/>
<dbReference type="InterPro" id="IPR048279">
    <property type="entry name" value="MdtK-like"/>
</dbReference>
<dbReference type="PANTHER" id="PTHR43298">
    <property type="entry name" value="MULTIDRUG RESISTANCE PROTEIN NORM-RELATED"/>
    <property type="match status" value="1"/>
</dbReference>
<dbReference type="PIRSF" id="PIRSF006603">
    <property type="entry name" value="DinF"/>
    <property type="match status" value="1"/>
</dbReference>
<dbReference type="PANTHER" id="PTHR43298:SF2">
    <property type="entry name" value="FMN_FAD EXPORTER YEEO-RELATED"/>
    <property type="match status" value="1"/>
</dbReference>
<comment type="subcellular location">
    <subcellularLocation>
        <location evidence="2">Cell membrane</location>
        <topology evidence="2">Multi-pass membrane protein</topology>
    </subcellularLocation>
</comment>
<evidence type="ECO:0000256" key="12">
    <source>
        <dbReference type="ARBA" id="ARBA00031636"/>
    </source>
</evidence>
<feature type="transmembrane region" description="Helical" evidence="13">
    <location>
        <begin position="92"/>
        <end position="114"/>
    </location>
</feature>
<feature type="transmembrane region" description="Helical" evidence="13">
    <location>
        <begin position="418"/>
        <end position="440"/>
    </location>
</feature>
<dbReference type="OrthoDB" id="9776324at2"/>
<keyword evidence="9 13" id="KW-1133">Transmembrane helix</keyword>
<evidence type="ECO:0000256" key="3">
    <source>
        <dbReference type="ARBA" id="ARBA00010199"/>
    </source>
</evidence>
<feature type="transmembrane region" description="Helical" evidence="13">
    <location>
        <begin position="134"/>
        <end position="158"/>
    </location>
</feature>
<dbReference type="GO" id="GO:0006811">
    <property type="term" value="P:monoatomic ion transport"/>
    <property type="evidence" value="ECO:0007669"/>
    <property type="project" value="UniProtKB-KW"/>
</dbReference>
<gene>
    <name evidence="14" type="primary">mepA_4</name>
    <name evidence="14" type="ORF">NCTC13149_01265</name>
</gene>